<dbReference type="Gene3D" id="2.40.50.100">
    <property type="match status" value="1"/>
</dbReference>
<dbReference type="InterPro" id="IPR058634">
    <property type="entry name" value="AaeA-lik-b-barrel"/>
</dbReference>
<evidence type="ECO:0000313" key="6">
    <source>
        <dbReference type="EMBL" id="GEP06308.1"/>
    </source>
</evidence>
<dbReference type="InterPro" id="IPR058625">
    <property type="entry name" value="MdtA-like_BSH"/>
</dbReference>
<organism evidence="6 8">
    <name type="scientific">Methylobacterium oxalidis</name>
    <dbReference type="NCBI Taxonomy" id="944322"/>
    <lineage>
        <taxon>Bacteria</taxon>
        <taxon>Pseudomonadati</taxon>
        <taxon>Pseudomonadota</taxon>
        <taxon>Alphaproteobacteria</taxon>
        <taxon>Hyphomicrobiales</taxon>
        <taxon>Methylobacteriaceae</taxon>
        <taxon>Methylobacterium</taxon>
    </lineage>
</organism>
<feature type="coiled-coil region" evidence="1">
    <location>
        <begin position="127"/>
        <end position="192"/>
    </location>
</feature>
<dbReference type="InterPro" id="IPR050739">
    <property type="entry name" value="MFP"/>
</dbReference>
<evidence type="ECO:0000313" key="9">
    <source>
        <dbReference type="Proteomes" id="UP001156856"/>
    </source>
</evidence>
<dbReference type="Proteomes" id="UP000321960">
    <property type="component" value="Unassembled WGS sequence"/>
</dbReference>
<keyword evidence="9" id="KW-1185">Reference proteome</keyword>
<evidence type="ECO:0000313" key="8">
    <source>
        <dbReference type="Proteomes" id="UP000321960"/>
    </source>
</evidence>
<keyword evidence="1" id="KW-0175">Coiled coil</keyword>
<evidence type="ECO:0000259" key="5">
    <source>
        <dbReference type="Pfam" id="PF25963"/>
    </source>
</evidence>
<feature type="region of interest" description="Disordered" evidence="2">
    <location>
        <begin position="1"/>
        <end position="26"/>
    </location>
</feature>
<reference evidence="9" key="2">
    <citation type="journal article" date="2019" name="Int. J. Syst. Evol. Microbiol.">
        <title>The Global Catalogue of Microorganisms (GCM) 10K type strain sequencing project: providing services to taxonomists for standard genome sequencing and annotation.</title>
        <authorList>
            <consortium name="The Broad Institute Genomics Platform"/>
            <consortium name="The Broad Institute Genome Sequencing Center for Infectious Disease"/>
            <person name="Wu L."/>
            <person name="Ma J."/>
        </authorList>
    </citation>
    <scope>NUCLEOTIDE SEQUENCE [LARGE SCALE GENOMIC DNA]</scope>
    <source>
        <strain evidence="9">NBRC 107715</strain>
    </source>
</reference>
<dbReference type="EMBL" id="BJZU01000099">
    <property type="protein sequence ID" value="GEP06308.1"/>
    <property type="molecule type" value="Genomic_DNA"/>
</dbReference>
<feature type="domain" description="Multidrug resistance protein MdtA-like barrel-sandwich hybrid" evidence="4">
    <location>
        <begin position="67"/>
        <end position="248"/>
    </location>
</feature>
<keyword evidence="3" id="KW-1133">Transmembrane helix</keyword>
<feature type="domain" description="p-hydroxybenzoic acid efflux pump subunit AaeA-like beta-barrel" evidence="5">
    <location>
        <begin position="257"/>
        <end position="349"/>
    </location>
</feature>
<accession>A0A512J8N4</accession>
<dbReference type="EMBL" id="BSPK01000035">
    <property type="protein sequence ID" value="GLS64357.1"/>
    <property type="molecule type" value="Genomic_DNA"/>
</dbReference>
<gene>
    <name evidence="7" type="ORF">GCM10007888_27380</name>
    <name evidence="6" type="ORF">MOX02_43460</name>
</gene>
<keyword evidence="3" id="KW-0472">Membrane</keyword>
<dbReference type="RefSeq" id="WP_238178917.1">
    <property type="nucleotide sequence ID" value="NZ_BPQW01000030.1"/>
</dbReference>
<reference evidence="7" key="4">
    <citation type="submission" date="2023-01" db="EMBL/GenBank/DDBJ databases">
        <title>Draft genome sequence of Methylobacterium oxalidis strain NBRC 107715.</title>
        <authorList>
            <person name="Sun Q."/>
            <person name="Mori K."/>
        </authorList>
    </citation>
    <scope>NUCLEOTIDE SEQUENCE</scope>
    <source>
        <strain evidence="7">NBRC 107715</strain>
    </source>
</reference>
<evidence type="ECO:0000313" key="7">
    <source>
        <dbReference type="EMBL" id="GLS64357.1"/>
    </source>
</evidence>
<reference evidence="6 8" key="3">
    <citation type="submission" date="2019-07" db="EMBL/GenBank/DDBJ databases">
        <title>Whole genome shotgun sequence of Methylobacterium oxalidis NBRC 107715.</title>
        <authorList>
            <person name="Hosoyama A."/>
            <person name="Uohara A."/>
            <person name="Ohji S."/>
            <person name="Ichikawa N."/>
        </authorList>
    </citation>
    <scope>NUCLEOTIDE SEQUENCE [LARGE SCALE GENOMIC DNA]</scope>
    <source>
        <strain evidence="6 8">NBRC 107715</strain>
    </source>
</reference>
<name>A0A512J8N4_9HYPH</name>
<comment type="caution">
    <text evidence="6">The sequence shown here is derived from an EMBL/GenBank/DDBJ whole genome shotgun (WGS) entry which is preliminary data.</text>
</comment>
<sequence>MDRMSGDRESDGSMPDPPAQSRTRTRNPVRRITLVVIAIGAALFAYGIAADRETPYTSQGLVQAYLVRIAPEVAGKVTEVGVRTDQRVEAGTILFRIDPDQYALAVQRAEANLEAAGQSIGASTAAVASAQANLAAALSKRENAREQTGRIFELVKKGVYAQARQQQAQTALDSAEAAVSQAQAEVEKAQQTLGPQGKDNPQIREAMGALAQANLDLTRTTVVAPSDGGVTNLSLAVGQVLGKGEAAMTYIDLREVWIEAAFRENSLESIKVGDPVEIVLDILPGRVIPGRVAALGYGVGNRSVDARTGLPTPRTQSGWIRTPQTMPVRIEFDRETRPLRVGSQASVMVFPDDNPVMNAIGRFRMRLMALLTYVH</sequence>
<dbReference type="Pfam" id="PF25917">
    <property type="entry name" value="BSH_RND"/>
    <property type="match status" value="1"/>
</dbReference>
<evidence type="ECO:0000256" key="3">
    <source>
        <dbReference type="SAM" id="Phobius"/>
    </source>
</evidence>
<dbReference type="SUPFAM" id="SSF111369">
    <property type="entry name" value="HlyD-like secretion proteins"/>
    <property type="match status" value="1"/>
</dbReference>
<dbReference type="Gene3D" id="1.10.287.470">
    <property type="entry name" value="Helix hairpin bin"/>
    <property type="match status" value="1"/>
</dbReference>
<evidence type="ECO:0000256" key="1">
    <source>
        <dbReference type="SAM" id="Coils"/>
    </source>
</evidence>
<feature type="transmembrane region" description="Helical" evidence="3">
    <location>
        <begin position="32"/>
        <end position="49"/>
    </location>
</feature>
<dbReference type="Pfam" id="PF25963">
    <property type="entry name" value="Beta-barrel_AAEA"/>
    <property type="match status" value="1"/>
</dbReference>
<dbReference type="AlphaFoldDB" id="A0A512J8N4"/>
<reference evidence="7" key="1">
    <citation type="journal article" date="2014" name="Int. J. Syst. Evol. Microbiol.">
        <title>Complete genome of a new Firmicutes species belonging to the dominant human colonic microbiota ('Ruminococcus bicirculans') reveals two chromosomes and a selective capacity to utilize plant glucans.</title>
        <authorList>
            <consortium name="NISC Comparative Sequencing Program"/>
            <person name="Wegmann U."/>
            <person name="Louis P."/>
            <person name="Goesmann A."/>
            <person name="Henrissat B."/>
            <person name="Duncan S.H."/>
            <person name="Flint H.J."/>
        </authorList>
    </citation>
    <scope>NUCLEOTIDE SEQUENCE</scope>
    <source>
        <strain evidence="7">NBRC 107715</strain>
    </source>
</reference>
<dbReference type="PANTHER" id="PTHR30386">
    <property type="entry name" value="MEMBRANE FUSION SUBUNIT OF EMRAB-TOLC MULTIDRUG EFFLUX PUMP"/>
    <property type="match status" value="1"/>
</dbReference>
<dbReference type="PANTHER" id="PTHR30386:SF24">
    <property type="entry name" value="MULTIDRUG RESISTANCE EFFLUX PUMP"/>
    <property type="match status" value="1"/>
</dbReference>
<dbReference type="Gene3D" id="2.40.30.170">
    <property type="match status" value="1"/>
</dbReference>
<evidence type="ECO:0000259" key="4">
    <source>
        <dbReference type="Pfam" id="PF25917"/>
    </source>
</evidence>
<proteinExistence type="predicted"/>
<feature type="compositionally biased region" description="Basic and acidic residues" evidence="2">
    <location>
        <begin position="1"/>
        <end position="11"/>
    </location>
</feature>
<keyword evidence="3" id="KW-0812">Transmembrane</keyword>
<evidence type="ECO:0000256" key="2">
    <source>
        <dbReference type="SAM" id="MobiDB-lite"/>
    </source>
</evidence>
<protein>
    <submittedName>
        <fullName evidence="6">Transporter</fullName>
    </submittedName>
</protein>
<dbReference type="Proteomes" id="UP001156856">
    <property type="component" value="Unassembled WGS sequence"/>
</dbReference>